<dbReference type="InterPro" id="IPR010211">
    <property type="entry name" value="Redox-sen_tscrpt-act_SoxR"/>
</dbReference>
<reference evidence="6 7" key="1">
    <citation type="submission" date="2021-01" db="EMBL/GenBank/DDBJ databases">
        <title>WGS of actinomycetes isolated from Thailand.</title>
        <authorList>
            <person name="Thawai C."/>
        </authorList>
    </citation>
    <scope>NUCLEOTIDE SEQUENCE [LARGE SCALE GENOMIC DNA]</scope>
    <source>
        <strain evidence="6 7">CA1R205</strain>
    </source>
</reference>
<evidence type="ECO:0000313" key="7">
    <source>
        <dbReference type="Proteomes" id="UP000634229"/>
    </source>
</evidence>
<dbReference type="PANTHER" id="PTHR30204:SF0">
    <property type="entry name" value="REDOX-SENSITIVE TRANSCRIPTIONAL ACTIVATOR SOXR"/>
    <property type="match status" value="1"/>
</dbReference>
<keyword evidence="4" id="KW-0238">DNA-binding</keyword>
<dbReference type="NCBIfam" id="TIGR01950">
    <property type="entry name" value="SoxR"/>
    <property type="match status" value="1"/>
</dbReference>
<dbReference type="Proteomes" id="UP000634229">
    <property type="component" value="Unassembled WGS sequence"/>
</dbReference>
<dbReference type="InterPro" id="IPR047057">
    <property type="entry name" value="MerR_fam"/>
</dbReference>
<keyword evidence="1" id="KW-0001">2Fe-2S</keyword>
<gene>
    <name evidence="6" type="primary">soxR</name>
    <name evidence="6" type="ORF">JK363_34390</name>
</gene>
<evidence type="ECO:0000256" key="2">
    <source>
        <dbReference type="ARBA" id="ARBA00023004"/>
    </source>
</evidence>
<dbReference type="RefSeq" id="WP_201881347.1">
    <property type="nucleotide sequence ID" value="NZ_JAERRF010000031.1"/>
</dbReference>
<dbReference type="SUPFAM" id="SSF46955">
    <property type="entry name" value="Putative DNA-binding domain"/>
    <property type="match status" value="1"/>
</dbReference>
<protein>
    <submittedName>
        <fullName evidence="6">Redox-sensitive transcriptional activator SoxR</fullName>
    </submittedName>
</protein>
<accession>A0ABS1NPH7</accession>
<name>A0ABS1NPH7_9ACTN</name>
<evidence type="ECO:0000256" key="3">
    <source>
        <dbReference type="ARBA" id="ARBA00023014"/>
    </source>
</evidence>
<sequence>MTQLTWKTHELTVGDLSRRSGVPASALRFYEREGLIHSRRTSGNQRRYTRDTLRRVAFVRSSQRVGIPLARIREVLALFPDDHVLTKEDWARISECWRADLSERIEQLENLRDHLTDCIGCGCLSIDKCALANPYDQMGERGAGPHRYLKSD</sequence>
<keyword evidence="2" id="KW-0408">Iron</keyword>
<keyword evidence="1" id="KW-0479">Metal-binding</keyword>
<comment type="caution">
    <text evidence="6">The sequence shown here is derived from an EMBL/GenBank/DDBJ whole genome shotgun (WGS) entry which is preliminary data.</text>
</comment>
<dbReference type="PROSITE" id="PS50937">
    <property type="entry name" value="HTH_MERR_2"/>
    <property type="match status" value="1"/>
</dbReference>
<evidence type="ECO:0000256" key="1">
    <source>
        <dbReference type="ARBA" id="ARBA00022714"/>
    </source>
</evidence>
<dbReference type="EMBL" id="JAERRF010000031">
    <property type="protein sequence ID" value="MBL1101651.1"/>
    <property type="molecule type" value="Genomic_DNA"/>
</dbReference>
<dbReference type="InterPro" id="IPR000551">
    <property type="entry name" value="MerR-type_HTH_dom"/>
</dbReference>
<dbReference type="SMART" id="SM00422">
    <property type="entry name" value="HTH_MERR"/>
    <property type="match status" value="1"/>
</dbReference>
<dbReference type="InterPro" id="IPR009061">
    <property type="entry name" value="DNA-bd_dom_put_sf"/>
</dbReference>
<evidence type="ECO:0000259" key="5">
    <source>
        <dbReference type="PROSITE" id="PS50937"/>
    </source>
</evidence>
<dbReference type="PRINTS" id="PR00040">
    <property type="entry name" value="HTHMERR"/>
</dbReference>
<keyword evidence="3" id="KW-0411">Iron-sulfur</keyword>
<feature type="domain" description="HTH merR-type" evidence="5">
    <location>
        <begin position="10"/>
        <end position="78"/>
    </location>
</feature>
<dbReference type="Pfam" id="PF13411">
    <property type="entry name" value="MerR_1"/>
    <property type="match status" value="1"/>
</dbReference>
<keyword evidence="7" id="KW-1185">Reference proteome</keyword>
<evidence type="ECO:0000256" key="4">
    <source>
        <dbReference type="ARBA" id="ARBA00023125"/>
    </source>
</evidence>
<proteinExistence type="predicted"/>
<dbReference type="PANTHER" id="PTHR30204">
    <property type="entry name" value="REDOX-CYCLING DRUG-SENSING TRANSCRIPTIONAL ACTIVATOR SOXR"/>
    <property type="match status" value="1"/>
</dbReference>
<dbReference type="CDD" id="cd01110">
    <property type="entry name" value="HTH_SoxR"/>
    <property type="match status" value="1"/>
</dbReference>
<evidence type="ECO:0000313" key="6">
    <source>
        <dbReference type="EMBL" id="MBL1101651.1"/>
    </source>
</evidence>
<organism evidence="6 7">
    <name type="scientific">Streptomyces coffeae</name>
    <dbReference type="NCBI Taxonomy" id="621382"/>
    <lineage>
        <taxon>Bacteria</taxon>
        <taxon>Bacillati</taxon>
        <taxon>Actinomycetota</taxon>
        <taxon>Actinomycetes</taxon>
        <taxon>Kitasatosporales</taxon>
        <taxon>Streptomycetaceae</taxon>
        <taxon>Streptomyces</taxon>
    </lineage>
</organism>
<dbReference type="Gene3D" id="1.10.1660.10">
    <property type="match status" value="1"/>
</dbReference>